<reference evidence="1" key="1">
    <citation type="journal article" date="2019" name="bioRxiv">
        <title>The Genome of the Zebra Mussel, Dreissena polymorpha: A Resource for Invasive Species Research.</title>
        <authorList>
            <person name="McCartney M.A."/>
            <person name="Auch B."/>
            <person name="Kono T."/>
            <person name="Mallez S."/>
            <person name="Zhang Y."/>
            <person name="Obille A."/>
            <person name="Becker A."/>
            <person name="Abrahante J.E."/>
            <person name="Garbe J."/>
            <person name="Badalamenti J.P."/>
            <person name="Herman A."/>
            <person name="Mangelson H."/>
            <person name="Liachko I."/>
            <person name="Sullivan S."/>
            <person name="Sone E.D."/>
            <person name="Koren S."/>
            <person name="Silverstein K.A.T."/>
            <person name="Beckman K.B."/>
            <person name="Gohl D.M."/>
        </authorList>
    </citation>
    <scope>NUCLEOTIDE SEQUENCE</scope>
    <source>
        <strain evidence="1">Duluth1</strain>
        <tissue evidence="1">Whole animal</tissue>
    </source>
</reference>
<comment type="caution">
    <text evidence="1">The sequence shown here is derived from an EMBL/GenBank/DDBJ whole genome shotgun (WGS) entry which is preliminary data.</text>
</comment>
<dbReference type="Proteomes" id="UP000828390">
    <property type="component" value="Unassembled WGS sequence"/>
</dbReference>
<reference evidence="1" key="2">
    <citation type="submission" date="2020-11" db="EMBL/GenBank/DDBJ databases">
        <authorList>
            <person name="McCartney M.A."/>
            <person name="Auch B."/>
            <person name="Kono T."/>
            <person name="Mallez S."/>
            <person name="Becker A."/>
            <person name="Gohl D.M."/>
            <person name="Silverstein K.A.T."/>
            <person name="Koren S."/>
            <person name="Bechman K.B."/>
            <person name="Herman A."/>
            <person name="Abrahante J.E."/>
            <person name="Garbe J."/>
        </authorList>
    </citation>
    <scope>NUCLEOTIDE SEQUENCE</scope>
    <source>
        <strain evidence="1">Duluth1</strain>
        <tissue evidence="1">Whole animal</tissue>
    </source>
</reference>
<accession>A0A9D4MTS4</accession>
<evidence type="ECO:0000313" key="1">
    <source>
        <dbReference type="EMBL" id="KAH3883190.1"/>
    </source>
</evidence>
<proteinExistence type="predicted"/>
<name>A0A9D4MTS4_DREPO</name>
<evidence type="ECO:0000313" key="2">
    <source>
        <dbReference type="Proteomes" id="UP000828390"/>
    </source>
</evidence>
<dbReference type="AlphaFoldDB" id="A0A9D4MTS4"/>
<keyword evidence="2" id="KW-1185">Reference proteome</keyword>
<sequence>MKPRQRQSCRAKNWIHLLLNRELSIYGRGESEVVIRNIVIKDCGASCIVSEMTRKDKTDEQQTAYKLNRLRVTHKGMFNLLLNGKG</sequence>
<dbReference type="EMBL" id="JAIWYP010000001">
    <property type="protein sequence ID" value="KAH3883190.1"/>
    <property type="molecule type" value="Genomic_DNA"/>
</dbReference>
<gene>
    <name evidence="1" type="ORF">DPMN_007143</name>
</gene>
<organism evidence="1 2">
    <name type="scientific">Dreissena polymorpha</name>
    <name type="common">Zebra mussel</name>
    <name type="synonym">Mytilus polymorpha</name>
    <dbReference type="NCBI Taxonomy" id="45954"/>
    <lineage>
        <taxon>Eukaryota</taxon>
        <taxon>Metazoa</taxon>
        <taxon>Spiralia</taxon>
        <taxon>Lophotrochozoa</taxon>
        <taxon>Mollusca</taxon>
        <taxon>Bivalvia</taxon>
        <taxon>Autobranchia</taxon>
        <taxon>Heteroconchia</taxon>
        <taxon>Euheterodonta</taxon>
        <taxon>Imparidentia</taxon>
        <taxon>Neoheterodontei</taxon>
        <taxon>Myida</taxon>
        <taxon>Dreissenoidea</taxon>
        <taxon>Dreissenidae</taxon>
        <taxon>Dreissena</taxon>
    </lineage>
</organism>
<protein>
    <submittedName>
        <fullName evidence="1">Uncharacterized protein</fullName>
    </submittedName>
</protein>